<keyword evidence="4" id="KW-1133">Transmembrane helix</keyword>
<evidence type="ECO:0000256" key="3">
    <source>
        <dbReference type="ARBA" id="ARBA00023180"/>
    </source>
</evidence>
<evidence type="ECO:0000259" key="5">
    <source>
        <dbReference type="Pfam" id="PF03088"/>
    </source>
</evidence>
<comment type="caution">
    <text evidence="6">The sequence shown here is derived from an EMBL/GenBank/DDBJ whole genome shotgun (WGS) entry which is preliminary data.</text>
</comment>
<comment type="similarity">
    <text evidence="1">Belongs to the strictosidine synthase family.</text>
</comment>
<name>A0A8J2HR81_COTCN</name>
<proteinExistence type="inferred from homology"/>
<organism evidence="6 7">
    <name type="scientific">Cotesia congregata</name>
    <name type="common">Parasitoid wasp</name>
    <name type="synonym">Apanteles congregatus</name>
    <dbReference type="NCBI Taxonomy" id="51543"/>
    <lineage>
        <taxon>Eukaryota</taxon>
        <taxon>Metazoa</taxon>
        <taxon>Ecdysozoa</taxon>
        <taxon>Arthropoda</taxon>
        <taxon>Hexapoda</taxon>
        <taxon>Insecta</taxon>
        <taxon>Pterygota</taxon>
        <taxon>Neoptera</taxon>
        <taxon>Endopterygota</taxon>
        <taxon>Hymenoptera</taxon>
        <taxon>Apocrita</taxon>
        <taxon>Ichneumonoidea</taxon>
        <taxon>Braconidae</taxon>
        <taxon>Microgastrinae</taxon>
        <taxon>Cotesia</taxon>
    </lineage>
</organism>
<dbReference type="Proteomes" id="UP000786811">
    <property type="component" value="Unassembled WGS sequence"/>
</dbReference>
<keyword evidence="2" id="KW-0597">Phosphoprotein</keyword>
<evidence type="ECO:0000256" key="2">
    <source>
        <dbReference type="ARBA" id="ARBA00022553"/>
    </source>
</evidence>
<dbReference type="InterPro" id="IPR011042">
    <property type="entry name" value="6-blade_b-propeller_TolB-like"/>
</dbReference>
<evidence type="ECO:0000256" key="4">
    <source>
        <dbReference type="SAM" id="Phobius"/>
    </source>
</evidence>
<dbReference type="EMBL" id="CAJNRD030001124">
    <property type="protein sequence ID" value="CAG5108183.1"/>
    <property type="molecule type" value="Genomic_DNA"/>
</dbReference>
<feature type="domain" description="Strictosidine synthase conserved region" evidence="5">
    <location>
        <begin position="164"/>
        <end position="249"/>
    </location>
</feature>
<gene>
    <name evidence="6" type="ORF">HICCMSTLAB_LOCUS13110</name>
</gene>
<keyword evidence="3" id="KW-0325">Glycoprotein</keyword>
<reference evidence="6" key="1">
    <citation type="submission" date="2021-04" db="EMBL/GenBank/DDBJ databases">
        <authorList>
            <person name="Chebbi M.A.C M."/>
        </authorList>
    </citation>
    <scope>NUCLEOTIDE SEQUENCE</scope>
</reference>
<dbReference type="GO" id="GO:0016787">
    <property type="term" value="F:hydrolase activity"/>
    <property type="evidence" value="ECO:0007669"/>
    <property type="project" value="TreeGrafter"/>
</dbReference>
<keyword evidence="4" id="KW-0812">Transmembrane</keyword>
<evidence type="ECO:0000313" key="7">
    <source>
        <dbReference type="Proteomes" id="UP000786811"/>
    </source>
</evidence>
<keyword evidence="4" id="KW-0472">Membrane</keyword>
<sequence length="427" mass="48626">MGALKCITINLLWICIILMAITFLPGLPPNIEFTSYTFKLPNYPHSYTVSNLSKAEKVFKGKIVGPESFDAYDGILYISMYGGTVSRLIDNNLEQLVKFGKSCDHSWEEDICGRPLGLKFDDNGNLYVVDTYYGIFKVNITTKRYEKIVDITIPIDGKVPMIPNSIDVAKNGDLYWTDSSSDYKLYDGIFSMLSNPSGRLIHFSAKTKKNTVLLENLGFANGIKLSDDESFIFVAETLTSRIIKYHLKGLKAGKSEIIIEGLPGLPDNIHSDNHGNFFVSLIVIADEENPQLLQSLSPHPYIRKLFVRLLTLLELPFKFFYKIYSNDCFKKFYLWIGHFQSFSFLMPRSAIVLRINEHGKILDILESRSGDISDISSAFILNDYLWLGSPFNDYLGKISMNQIFPILEKQNIKFEEKNLLDNNTKKK</sequence>
<dbReference type="SUPFAM" id="SSF63829">
    <property type="entry name" value="Calcium-dependent phosphotriesterase"/>
    <property type="match status" value="1"/>
</dbReference>
<feature type="transmembrane region" description="Helical" evidence="4">
    <location>
        <begin position="7"/>
        <end position="27"/>
    </location>
</feature>
<dbReference type="GO" id="GO:0012505">
    <property type="term" value="C:endomembrane system"/>
    <property type="evidence" value="ECO:0007669"/>
    <property type="project" value="TreeGrafter"/>
</dbReference>
<evidence type="ECO:0000256" key="1">
    <source>
        <dbReference type="ARBA" id="ARBA00009191"/>
    </source>
</evidence>
<evidence type="ECO:0000313" key="6">
    <source>
        <dbReference type="EMBL" id="CAG5108183.1"/>
    </source>
</evidence>
<dbReference type="OrthoDB" id="5307922at2759"/>
<dbReference type="PANTHER" id="PTHR10426:SF88">
    <property type="entry name" value="ADIPOCYTE PLASMA MEMBRANE-ASSOCIATED PROTEIN HEMOMUCIN-RELATED"/>
    <property type="match status" value="1"/>
</dbReference>
<accession>A0A8J2HR81</accession>
<dbReference type="Gene3D" id="2.120.10.30">
    <property type="entry name" value="TolB, C-terminal domain"/>
    <property type="match status" value="1"/>
</dbReference>
<dbReference type="AlphaFoldDB" id="A0A8J2HR81"/>
<keyword evidence="7" id="KW-1185">Reference proteome</keyword>
<dbReference type="Pfam" id="PF03088">
    <property type="entry name" value="Str_synth"/>
    <property type="match status" value="1"/>
</dbReference>
<protein>
    <submittedName>
        <fullName evidence="6">Similar to Apmap: Adipocyte plasma membrane-associated protein (Rattus norvegicus)</fullName>
    </submittedName>
</protein>
<dbReference type="InterPro" id="IPR018119">
    <property type="entry name" value="Strictosidine_synth_cons-reg"/>
</dbReference>
<dbReference type="PANTHER" id="PTHR10426">
    <property type="entry name" value="STRICTOSIDINE SYNTHASE-RELATED"/>
    <property type="match status" value="1"/>
</dbReference>